<evidence type="ECO:0000313" key="2">
    <source>
        <dbReference type="EMBL" id="KAK2190706.1"/>
    </source>
</evidence>
<keyword evidence="3" id="KW-1185">Reference proteome</keyword>
<evidence type="ECO:0000256" key="1">
    <source>
        <dbReference type="SAM" id="MobiDB-lite"/>
    </source>
</evidence>
<dbReference type="AlphaFoldDB" id="A0AAD9UIL4"/>
<gene>
    <name evidence="2" type="ORF">NP493_73g03006</name>
</gene>
<feature type="compositionally biased region" description="Low complexity" evidence="1">
    <location>
        <begin position="32"/>
        <end position="44"/>
    </location>
</feature>
<proteinExistence type="predicted"/>
<sequence length="139" mass="15246">MAFRVICRKQRLVSSCISSHCLSTSVPPPGPKTAKTSVKTTGTTGRQSINGVLPNTVNRFVSRGVTDPIQAFRDASRRAANRRETHVMARAESQLNPEENENPSVKPPVVPSNGPADYQHDVNAFYRQVSTDFPVTPTR</sequence>
<name>A0AAD9UIL4_RIDPI</name>
<reference evidence="2" key="1">
    <citation type="journal article" date="2023" name="Mol. Biol. Evol.">
        <title>Third-Generation Sequencing Reveals the Adaptive Role of the Epigenome in Three Deep-Sea Polychaetes.</title>
        <authorList>
            <person name="Perez M."/>
            <person name="Aroh O."/>
            <person name="Sun Y."/>
            <person name="Lan Y."/>
            <person name="Juniper S.K."/>
            <person name="Young C.R."/>
            <person name="Angers B."/>
            <person name="Qian P.Y."/>
        </authorList>
    </citation>
    <scope>NUCLEOTIDE SEQUENCE</scope>
    <source>
        <strain evidence="2">R07B-5</strain>
    </source>
</reference>
<accession>A0AAD9UIL4</accession>
<protein>
    <submittedName>
        <fullName evidence="2">Uncharacterized protein</fullName>
    </submittedName>
</protein>
<comment type="caution">
    <text evidence="2">The sequence shown here is derived from an EMBL/GenBank/DDBJ whole genome shotgun (WGS) entry which is preliminary data.</text>
</comment>
<feature type="region of interest" description="Disordered" evidence="1">
    <location>
        <begin position="22"/>
        <end position="51"/>
    </location>
</feature>
<dbReference type="Proteomes" id="UP001209878">
    <property type="component" value="Unassembled WGS sequence"/>
</dbReference>
<organism evidence="2 3">
    <name type="scientific">Ridgeia piscesae</name>
    <name type="common">Tubeworm</name>
    <dbReference type="NCBI Taxonomy" id="27915"/>
    <lineage>
        <taxon>Eukaryota</taxon>
        <taxon>Metazoa</taxon>
        <taxon>Spiralia</taxon>
        <taxon>Lophotrochozoa</taxon>
        <taxon>Annelida</taxon>
        <taxon>Polychaeta</taxon>
        <taxon>Sedentaria</taxon>
        <taxon>Canalipalpata</taxon>
        <taxon>Sabellida</taxon>
        <taxon>Siboglinidae</taxon>
        <taxon>Ridgeia</taxon>
    </lineage>
</organism>
<evidence type="ECO:0000313" key="3">
    <source>
        <dbReference type="Proteomes" id="UP001209878"/>
    </source>
</evidence>
<dbReference type="EMBL" id="JAODUO010000071">
    <property type="protein sequence ID" value="KAK2190706.1"/>
    <property type="molecule type" value="Genomic_DNA"/>
</dbReference>
<feature type="compositionally biased region" description="Basic and acidic residues" evidence="1">
    <location>
        <begin position="75"/>
        <end position="89"/>
    </location>
</feature>
<feature type="region of interest" description="Disordered" evidence="1">
    <location>
        <begin position="75"/>
        <end position="119"/>
    </location>
</feature>